<dbReference type="InterPro" id="IPR016169">
    <property type="entry name" value="FAD-bd_PCMH_sub2"/>
</dbReference>
<evidence type="ECO:0000313" key="5">
    <source>
        <dbReference type="EMBL" id="MBB4844124.1"/>
    </source>
</evidence>
<keyword evidence="2" id="KW-0285">Flavoprotein</keyword>
<dbReference type="PANTHER" id="PTHR11748">
    <property type="entry name" value="D-LACTATE DEHYDROGENASE"/>
    <property type="match status" value="1"/>
</dbReference>
<accession>A0A840L6C8</accession>
<dbReference type="InterPro" id="IPR016164">
    <property type="entry name" value="FAD-linked_Oxase-like_C"/>
</dbReference>
<dbReference type="SUPFAM" id="SSF56176">
    <property type="entry name" value="FAD-binding/transporter-associated domain-like"/>
    <property type="match status" value="1"/>
</dbReference>
<name>A0A840L6C8_9BURK</name>
<dbReference type="InterPro" id="IPR016166">
    <property type="entry name" value="FAD-bd_PCMH"/>
</dbReference>
<sequence>MRRILNANEISQKNPVAVVEPGVSQGQLAEFLRVHHPGLMFNVTGSARDTSLIGNALDRGVGYFGPRREDLFGLEVVTGAGAIVRTGFRRLGEESPLAHCHPFGLGPMLDGLFFQANFGIVTSACFKLLPRPARQIAVSIALRNERDLPQFIEILAALKRERIMGTVTHIGNRARTRASLMHGIVNYLETHCSVRPADLIREAEGVLEIVAPDQWTSLGGIAGTRAQVRAAFTEVRSRLRGIARVMDIDDGKLNFGYGLFNAFKIIRWARANAAAIAAIRPLHGLASGVPTDVAIDNLLWKFGRPDLPAQDLDQTRCGILFISPALPMDGHFVAKTVEEMSARAKDFGHQLFVTINIETENSMVAVTNILFDRSDVSACANAKACANALHELIRSRKLEVYRARVDMMDKIVSADSEYWRTIRQLKEVLDPDHIISPGHYNLA</sequence>
<reference evidence="5 6" key="1">
    <citation type="submission" date="2020-08" db="EMBL/GenBank/DDBJ databases">
        <title>Functional genomics of gut bacteria from endangered species of beetles.</title>
        <authorList>
            <person name="Carlos-Shanley C."/>
        </authorList>
    </citation>
    <scope>NUCLEOTIDE SEQUENCE [LARGE SCALE GENOMIC DNA]</scope>
    <source>
        <strain evidence="5 6">S00239</strain>
    </source>
</reference>
<dbReference type="InterPro" id="IPR036318">
    <property type="entry name" value="FAD-bd_PCMH-like_sf"/>
</dbReference>
<dbReference type="GO" id="GO:0018695">
    <property type="term" value="F:4-cresol dehydrogenase (hydroxylating) activity"/>
    <property type="evidence" value="ECO:0007669"/>
    <property type="project" value="UniProtKB-EC"/>
</dbReference>
<proteinExistence type="inferred from homology"/>
<evidence type="ECO:0000256" key="2">
    <source>
        <dbReference type="ARBA" id="ARBA00022630"/>
    </source>
</evidence>
<comment type="caution">
    <text evidence="5">The sequence shown here is derived from an EMBL/GenBank/DDBJ whole genome shotgun (WGS) entry which is preliminary data.</text>
</comment>
<dbReference type="GO" id="GO:1903457">
    <property type="term" value="P:lactate catabolic process"/>
    <property type="evidence" value="ECO:0007669"/>
    <property type="project" value="TreeGrafter"/>
</dbReference>
<dbReference type="Gene3D" id="3.40.462.10">
    <property type="entry name" value="FAD-linked oxidases, C-terminal domain"/>
    <property type="match status" value="1"/>
</dbReference>
<organism evidence="5 6">
    <name type="scientific">Roseateles oligotrophus</name>
    <dbReference type="NCBI Taxonomy" id="1769250"/>
    <lineage>
        <taxon>Bacteria</taxon>
        <taxon>Pseudomonadati</taxon>
        <taxon>Pseudomonadota</taxon>
        <taxon>Betaproteobacteria</taxon>
        <taxon>Burkholderiales</taxon>
        <taxon>Sphaerotilaceae</taxon>
        <taxon>Roseateles</taxon>
    </lineage>
</organism>
<dbReference type="PROSITE" id="PS51387">
    <property type="entry name" value="FAD_PCMH"/>
    <property type="match status" value="1"/>
</dbReference>
<keyword evidence="3" id="KW-0274">FAD</keyword>
<dbReference type="SUPFAM" id="SSF55103">
    <property type="entry name" value="FAD-linked oxidases, C-terminal domain"/>
    <property type="match status" value="1"/>
</dbReference>
<evidence type="ECO:0000256" key="3">
    <source>
        <dbReference type="ARBA" id="ARBA00022827"/>
    </source>
</evidence>
<keyword evidence="6" id="KW-1185">Reference proteome</keyword>
<dbReference type="Gene3D" id="3.30.465.10">
    <property type="match status" value="1"/>
</dbReference>
<dbReference type="InterPro" id="IPR006094">
    <property type="entry name" value="Oxid_FAD_bind_N"/>
</dbReference>
<feature type="domain" description="FAD-binding PCMH-type" evidence="4">
    <location>
        <begin position="1"/>
        <end position="131"/>
    </location>
</feature>
<dbReference type="GO" id="GO:0008720">
    <property type="term" value="F:D-lactate dehydrogenase (NAD+) activity"/>
    <property type="evidence" value="ECO:0007669"/>
    <property type="project" value="TreeGrafter"/>
</dbReference>
<protein>
    <submittedName>
        <fullName evidence="5">4-cresol dehydrogenase (Hydroxylating)</fullName>
        <ecNumber evidence="5">1.17.9.1</ecNumber>
    </submittedName>
</protein>
<evidence type="ECO:0000313" key="6">
    <source>
        <dbReference type="Proteomes" id="UP000562027"/>
    </source>
</evidence>
<dbReference type="EC" id="1.17.9.1" evidence="5"/>
<dbReference type="PANTHER" id="PTHR11748:SF111">
    <property type="entry name" value="D-LACTATE DEHYDROGENASE, MITOCHONDRIAL-RELATED"/>
    <property type="match status" value="1"/>
</dbReference>
<dbReference type="Pfam" id="PF01565">
    <property type="entry name" value="FAD_binding_4"/>
    <property type="match status" value="1"/>
</dbReference>
<dbReference type="InterPro" id="IPR016170">
    <property type="entry name" value="Cytok_DH_C_sf"/>
</dbReference>
<dbReference type="Proteomes" id="UP000562027">
    <property type="component" value="Unassembled WGS sequence"/>
</dbReference>
<keyword evidence="5" id="KW-0560">Oxidoreductase</keyword>
<gene>
    <name evidence="5" type="ORF">HNP55_002660</name>
</gene>
<dbReference type="GO" id="GO:0004458">
    <property type="term" value="F:D-lactate dehydrogenase (cytochrome) activity"/>
    <property type="evidence" value="ECO:0007669"/>
    <property type="project" value="TreeGrafter"/>
</dbReference>
<evidence type="ECO:0000256" key="1">
    <source>
        <dbReference type="ARBA" id="ARBA00008000"/>
    </source>
</evidence>
<evidence type="ECO:0000259" key="4">
    <source>
        <dbReference type="PROSITE" id="PS51387"/>
    </source>
</evidence>
<dbReference type="AlphaFoldDB" id="A0A840L6C8"/>
<dbReference type="GO" id="GO:0071949">
    <property type="term" value="F:FAD binding"/>
    <property type="evidence" value="ECO:0007669"/>
    <property type="project" value="InterPro"/>
</dbReference>
<dbReference type="EMBL" id="JACHLP010000005">
    <property type="protein sequence ID" value="MBB4844124.1"/>
    <property type="molecule type" value="Genomic_DNA"/>
</dbReference>
<comment type="similarity">
    <text evidence="1">Belongs to the FAD-binding oxidoreductase/transferase type 4 family.</text>
</comment>